<keyword evidence="1" id="KW-1133">Transmembrane helix</keyword>
<feature type="transmembrane region" description="Helical" evidence="1">
    <location>
        <begin position="288"/>
        <end position="304"/>
    </location>
</feature>
<evidence type="ECO:0000256" key="1">
    <source>
        <dbReference type="SAM" id="Phobius"/>
    </source>
</evidence>
<keyword evidence="1" id="KW-0472">Membrane</keyword>
<keyword evidence="2" id="KW-0732">Signal</keyword>
<gene>
    <name evidence="3" type="ORF">EGYM00163_LOCUS50676</name>
</gene>
<reference evidence="3" key="1">
    <citation type="submission" date="2021-01" db="EMBL/GenBank/DDBJ databases">
        <authorList>
            <person name="Corre E."/>
            <person name="Pelletier E."/>
            <person name="Niang G."/>
            <person name="Scheremetjew M."/>
            <person name="Finn R."/>
            <person name="Kale V."/>
            <person name="Holt S."/>
            <person name="Cochrane G."/>
            <person name="Meng A."/>
            <person name="Brown T."/>
            <person name="Cohen L."/>
        </authorList>
    </citation>
    <scope>NUCLEOTIDE SEQUENCE</scope>
    <source>
        <strain evidence="3">CCMP1594</strain>
    </source>
</reference>
<sequence>MLRCAVACAFVSLTLTQGCASGEEYCLRSKYSGLSITNGTCYDPDVYQCCDTGDVYDPLYYQCCSVNGLQSIDASCVCSVDTDCGGGQSGHQLTDRVCCSQTAPLPYVSASCDAYAYYPSGTGDASGAPGCLGTCVDTRFHICCNGVSCMREYESCCNATCCNMYSESCLTRAYVAPSSANNWNDFKVTYDVCTSIEHLNDVNVFRIYIQPFVLSGAFVIALGMTLAFAGKVSREARGYLEVAMMTTAIASIVAATPLLFFPTWKYAVVVTLASIFAIITSAVRKLGMYITCLVGQFVLMMYLWDPVSGNDYMTLASNRTSTGVVDQNTTGLLVAISKMYHLPGTCTGYYNYFLYDTAAQDTLRVENPDITTFGYCSEEWIAAVLFLGGLVMMATMLQFVWSLLALVIRGGYMWPPDKASQEAILDHQAMVHH</sequence>
<name>A0A7S4LMW7_9EUGL</name>
<dbReference type="PROSITE" id="PS51257">
    <property type="entry name" value="PROKAR_LIPOPROTEIN"/>
    <property type="match status" value="1"/>
</dbReference>
<feature type="signal peptide" evidence="2">
    <location>
        <begin position="1"/>
        <end position="21"/>
    </location>
</feature>
<accession>A0A7S4LMW7</accession>
<feature type="chain" id="PRO_5031025351" evidence="2">
    <location>
        <begin position="22"/>
        <end position="433"/>
    </location>
</feature>
<protein>
    <submittedName>
        <fullName evidence="3">Uncharacterized protein</fullName>
    </submittedName>
</protein>
<dbReference type="EMBL" id="HBJA01147453">
    <property type="protein sequence ID" value="CAE0839304.1"/>
    <property type="molecule type" value="Transcribed_RNA"/>
</dbReference>
<evidence type="ECO:0000313" key="3">
    <source>
        <dbReference type="EMBL" id="CAE0839304.1"/>
    </source>
</evidence>
<feature type="transmembrane region" description="Helical" evidence="1">
    <location>
        <begin position="208"/>
        <end position="230"/>
    </location>
</feature>
<feature type="transmembrane region" description="Helical" evidence="1">
    <location>
        <begin position="266"/>
        <end position="283"/>
    </location>
</feature>
<feature type="transmembrane region" description="Helical" evidence="1">
    <location>
        <begin position="242"/>
        <end position="260"/>
    </location>
</feature>
<keyword evidence="1" id="KW-0812">Transmembrane</keyword>
<proteinExistence type="predicted"/>
<evidence type="ECO:0000256" key="2">
    <source>
        <dbReference type="SAM" id="SignalP"/>
    </source>
</evidence>
<dbReference type="AlphaFoldDB" id="A0A7S4LMW7"/>
<feature type="transmembrane region" description="Helical" evidence="1">
    <location>
        <begin position="380"/>
        <end position="408"/>
    </location>
</feature>
<organism evidence="3">
    <name type="scientific">Eutreptiella gymnastica</name>
    <dbReference type="NCBI Taxonomy" id="73025"/>
    <lineage>
        <taxon>Eukaryota</taxon>
        <taxon>Discoba</taxon>
        <taxon>Euglenozoa</taxon>
        <taxon>Euglenida</taxon>
        <taxon>Spirocuta</taxon>
        <taxon>Euglenophyceae</taxon>
        <taxon>Eutreptiales</taxon>
        <taxon>Eutreptiaceae</taxon>
        <taxon>Eutreptiella</taxon>
    </lineage>
</organism>